<evidence type="ECO:0000256" key="1">
    <source>
        <dbReference type="SAM" id="MobiDB-lite"/>
    </source>
</evidence>
<dbReference type="EMBL" id="BSYR01000047">
    <property type="protein sequence ID" value="GMJ07008.1"/>
    <property type="molecule type" value="Genomic_DNA"/>
</dbReference>
<evidence type="ECO:0000313" key="3">
    <source>
        <dbReference type="Proteomes" id="UP001165190"/>
    </source>
</evidence>
<proteinExistence type="predicted"/>
<accession>A0A9W7J2M6</accession>
<feature type="region of interest" description="Disordered" evidence="1">
    <location>
        <begin position="1"/>
        <end position="21"/>
    </location>
</feature>
<protein>
    <submittedName>
        <fullName evidence="2">Uncharacterized protein</fullName>
    </submittedName>
</protein>
<gene>
    <name evidence="2" type="ORF">HRI_004370000</name>
</gene>
<dbReference type="Proteomes" id="UP001165190">
    <property type="component" value="Unassembled WGS sequence"/>
</dbReference>
<organism evidence="2 3">
    <name type="scientific">Hibiscus trionum</name>
    <name type="common">Flower of an hour</name>
    <dbReference type="NCBI Taxonomy" id="183268"/>
    <lineage>
        <taxon>Eukaryota</taxon>
        <taxon>Viridiplantae</taxon>
        <taxon>Streptophyta</taxon>
        <taxon>Embryophyta</taxon>
        <taxon>Tracheophyta</taxon>
        <taxon>Spermatophyta</taxon>
        <taxon>Magnoliopsida</taxon>
        <taxon>eudicotyledons</taxon>
        <taxon>Gunneridae</taxon>
        <taxon>Pentapetalae</taxon>
        <taxon>rosids</taxon>
        <taxon>malvids</taxon>
        <taxon>Malvales</taxon>
        <taxon>Malvaceae</taxon>
        <taxon>Malvoideae</taxon>
        <taxon>Hibiscus</taxon>
    </lineage>
</organism>
<dbReference type="AlphaFoldDB" id="A0A9W7J2M6"/>
<name>A0A9W7J2M6_HIBTR</name>
<comment type="caution">
    <text evidence="2">The sequence shown here is derived from an EMBL/GenBank/DDBJ whole genome shotgun (WGS) entry which is preliminary data.</text>
</comment>
<evidence type="ECO:0000313" key="2">
    <source>
        <dbReference type="EMBL" id="GMJ07008.1"/>
    </source>
</evidence>
<feature type="compositionally biased region" description="Polar residues" evidence="1">
    <location>
        <begin position="50"/>
        <end position="61"/>
    </location>
</feature>
<reference evidence="2" key="1">
    <citation type="submission" date="2023-05" db="EMBL/GenBank/DDBJ databases">
        <title>Genome and transcriptome analyses reveal genes involved in the formation of fine ridges on petal epidermal cells in Hibiscus trionum.</title>
        <authorList>
            <person name="Koshimizu S."/>
            <person name="Masuda S."/>
            <person name="Ishii T."/>
            <person name="Shirasu K."/>
            <person name="Hoshino A."/>
            <person name="Arita M."/>
        </authorList>
    </citation>
    <scope>NUCLEOTIDE SEQUENCE</scope>
    <source>
        <strain evidence="2">Hamamatsu line</strain>
    </source>
</reference>
<feature type="region of interest" description="Disordered" evidence="1">
    <location>
        <begin position="37"/>
        <end position="61"/>
    </location>
</feature>
<dbReference type="OrthoDB" id="1743936at2759"/>
<keyword evidence="3" id="KW-1185">Reference proteome</keyword>
<sequence length="99" mass="10129">MGEEEGGEIPPKNVQSDTADFPAKKLARQLDLTAGFGGVSSGGVNLPEHPQSTQSVGVPSSSAVITVQQQQQQIKPPVVATTPVVAAQPPLTTASSRVV</sequence>